<evidence type="ECO:0000256" key="1">
    <source>
        <dbReference type="ARBA" id="ARBA00004324"/>
    </source>
</evidence>
<dbReference type="RefSeq" id="XP_042918609.1">
    <property type="nucleotide sequence ID" value="XM_043068514.1"/>
</dbReference>
<feature type="compositionally biased region" description="Basic and acidic residues" evidence="15">
    <location>
        <begin position="90"/>
        <end position="103"/>
    </location>
</feature>
<protein>
    <recommendedName>
        <fullName evidence="3">Polyglutamine-binding protein 1</fullName>
    </recommendedName>
    <alternativeName>
        <fullName evidence="13">Polyglutamine tract-binding protein 1</fullName>
    </alternativeName>
</protein>
<gene>
    <name evidence="17" type="ORF">CHLRE_12g527600v5</name>
</gene>
<dbReference type="ExpressionAtlas" id="A0A2K3D4K7">
    <property type="expression patterns" value="differential"/>
</dbReference>
<dbReference type="KEGG" id="cre:CHLRE_12g527600v5"/>
<keyword evidence="10" id="KW-0804">Transcription</keyword>
<dbReference type="Gene3D" id="2.20.70.10">
    <property type="match status" value="2"/>
</dbReference>
<keyword evidence="12" id="KW-0539">Nucleus</keyword>
<feature type="region of interest" description="Disordered" evidence="15">
    <location>
        <begin position="144"/>
        <end position="317"/>
    </location>
</feature>
<dbReference type="Gramene" id="PNW75465">
    <property type="protein sequence ID" value="PNW75465"/>
    <property type="gene ID" value="CHLRE_12g527600v5"/>
</dbReference>
<evidence type="ECO:0000256" key="15">
    <source>
        <dbReference type="SAM" id="MobiDB-lite"/>
    </source>
</evidence>
<proteinExistence type="predicted"/>
<feature type="region of interest" description="Disordered" evidence="15">
    <location>
        <begin position="432"/>
        <end position="549"/>
    </location>
</feature>
<evidence type="ECO:0000256" key="9">
    <source>
        <dbReference type="ARBA" id="ARBA00023015"/>
    </source>
</evidence>
<dbReference type="GeneID" id="5722461"/>
<dbReference type="SUPFAM" id="SSF51045">
    <property type="entry name" value="WW domain"/>
    <property type="match status" value="2"/>
</dbReference>
<comment type="subunit">
    <text evidence="14">Interacts with POU3F2/Brn-2, ATXN1, TXNL4A, HTT and AR. Interaction with ATXN1 correlates positively with the length of the polyglutamine tract. Interacts with RNA polymerase II large subunit in a phosphorylation-dependent manner. Forms a ternary complex with ATXN1 mutant and phosphorylated RNA polymerase II. Interacts (via C-terminus) with TXNL4A and CD2BP2. Interacts (via WW domain) with ATN1 and SF3B1, and may interact with additional splice factors. Interacts (via WW domain) with WBP11; Leading to reduce interaction between PQBP1 and TXNL4A. Interacts with CAPRIN1. Interacts with DDX1. Interacts with SFPQ. Interacts with KHSRP.</text>
</comment>
<evidence type="ECO:0000256" key="7">
    <source>
        <dbReference type="ARBA" id="ARBA00022737"/>
    </source>
</evidence>
<dbReference type="PANTHER" id="PTHR21737">
    <property type="entry name" value="POLYGLUTAMINE BINDING PROTEIN 1/MARVEL MEMBRANE-ASSOCIATING DOMAIN CONTAINING 3"/>
    <property type="match status" value="1"/>
</dbReference>
<dbReference type="Proteomes" id="UP000006906">
    <property type="component" value="Chromosome 12"/>
</dbReference>
<feature type="compositionally biased region" description="Gly residues" evidence="15">
    <location>
        <begin position="1"/>
        <end position="10"/>
    </location>
</feature>
<evidence type="ECO:0000256" key="4">
    <source>
        <dbReference type="ARBA" id="ARBA00022553"/>
    </source>
</evidence>
<dbReference type="GO" id="GO:0043021">
    <property type="term" value="F:ribonucleoprotein complex binding"/>
    <property type="evidence" value="ECO:0000318"/>
    <property type="project" value="GO_Central"/>
</dbReference>
<feature type="domain" description="WW" evidence="16">
    <location>
        <begin position="320"/>
        <end position="354"/>
    </location>
</feature>
<feature type="compositionally biased region" description="Basic and acidic residues" evidence="15">
    <location>
        <begin position="64"/>
        <end position="79"/>
    </location>
</feature>
<evidence type="ECO:0000256" key="8">
    <source>
        <dbReference type="ARBA" id="ARBA00022859"/>
    </source>
</evidence>
<evidence type="ECO:0000256" key="10">
    <source>
        <dbReference type="ARBA" id="ARBA00023163"/>
    </source>
</evidence>
<dbReference type="OrthoDB" id="42462at2759"/>
<dbReference type="EMBL" id="CM008973">
    <property type="protein sequence ID" value="PNW75465.1"/>
    <property type="molecule type" value="Genomic_DNA"/>
</dbReference>
<feature type="compositionally biased region" description="Pro residues" evidence="15">
    <location>
        <begin position="221"/>
        <end position="233"/>
    </location>
</feature>
<feature type="compositionally biased region" description="Low complexity" evidence="15">
    <location>
        <begin position="198"/>
        <end position="217"/>
    </location>
</feature>
<sequence>MDSSGVGRGRGAVVPAWLAQQQQQHAHAPGHGSEHGGPEPADLQTKLSDLDEDSQRQLLGEQEEAAREALRPHKRAHEEDATEGSQDAGQLKEKLLKMSHDLRPAGAAAGGDAGESLSGGAAVAAGAHERGLGDWTNYQPPSAVLAAIAAKSGAPPPRPPGPPPLPRPPGPPPLPRPPGPPPLPAGARPPGPPPLQPPSHYGHPPAHPAAEAPSSTATMMLPPPPRPPQPPQQQPATEAAGAGGSKSLDNLPPALRARLLARGVISDASPQPPQQPPQLEAPAHANGARPPLAPPPGPPPVVRAHYSSAPAPPTPSLAEEPLLPGWYEAVDPRHARSYFYNPTTGERLWLRPIKSLPRGWAFGTCPATGVTYYYNPRTGERTWSKPVQQDFLPSPSFIGAKAGYVFKKGPQGVGYYVDDPARALAEARAAAATTRAGPASIGPTPRGGAFADEDGDGGARKSRLEAIAEEQRRRNEARGKVPKNKKVDDELDPMDPAAYSDAPRGGWSTGLEGIAAADSTAGGPLWQSRPYPAPGSVLRSNKKAIDGSG</sequence>
<evidence type="ECO:0000259" key="16">
    <source>
        <dbReference type="PROSITE" id="PS50020"/>
    </source>
</evidence>
<accession>A0A2K3D4K7</accession>
<evidence type="ECO:0000256" key="13">
    <source>
        <dbReference type="ARBA" id="ARBA00042167"/>
    </source>
</evidence>
<keyword evidence="18" id="KW-1185">Reference proteome</keyword>
<keyword evidence="7" id="KW-0677">Repeat</keyword>
<evidence type="ECO:0000256" key="3">
    <source>
        <dbReference type="ARBA" id="ARBA00021117"/>
    </source>
</evidence>
<keyword evidence="4" id="KW-0597">Phosphoprotein</keyword>
<dbReference type="CDD" id="cd00201">
    <property type="entry name" value="WW"/>
    <property type="match status" value="2"/>
</dbReference>
<evidence type="ECO:0000256" key="12">
    <source>
        <dbReference type="ARBA" id="ARBA00023242"/>
    </source>
</evidence>
<dbReference type="Pfam" id="PF00397">
    <property type="entry name" value="WW"/>
    <property type="match status" value="2"/>
</dbReference>
<keyword evidence="9" id="KW-0805">Transcription regulation</keyword>
<dbReference type="GO" id="GO:0005737">
    <property type="term" value="C:cytoplasm"/>
    <property type="evidence" value="ECO:0000318"/>
    <property type="project" value="GO_Central"/>
</dbReference>
<dbReference type="SMART" id="SM00456">
    <property type="entry name" value="WW"/>
    <property type="match status" value="2"/>
</dbReference>
<dbReference type="PROSITE" id="PS50020">
    <property type="entry name" value="WW_DOMAIN_2"/>
    <property type="match status" value="2"/>
</dbReference>
<dbReference type="STRING" id="3055.A0A2K3D4K7"/>
<evidence type="ECO:0000256" key="14">
    <source>
        <dbReference type="ARBA" id="ARBA00046362"/>
    </source>
</evidence>
<evidence type="ECO:0000313" key="17">
    <source>
        <dbReference type="EMBL" id="PNW75465.1"/>
    </source>
</evidence>
<evidence type="ECO:0000256" key="5">
    <source>
        <dbReference type="ARBA" id="ARBA00022588"/>
    </source>
</evidence>
<dbReference type="InterPro" id="IPR001202">
    <property type="entry name" value="WW_dom"/>
</dbReference>
<name>A0A2K3D4K7_CHLRE</name>
<keyword evidence="11" id="KW-0508">mRNA splicing</keyword>
<reference evidence="17 18" key="1">
    <citation type="journal article" date="2007" name="Science">
        <title>The Chlamydomonas genome reveals the evolution of key animal and plant functions.</title>
        <authorList>
            <person name="Merchant S.S."/>
            <person name="Prochnik S.E."/>
            <person name="Vallon O."/>
            <person name="Harris E.H."/>
            <person name="Karpowicz S.J."/>
            <person name="Witman G.B."/>
            <person name="Terry A."/>
            <person name="Salamov A."/>
            <person name="Fritz-Laylin L.K."/>
            <person name="Marechal-Drouard L."/>
            <person name="Marshall W.F."/>
            <person name="Qu L.H."/>
            <person name="Nelson D.R."/>
            <person name="Sanderfoot A.A."/>
            <person name="Spalding M.H."/>
            <person name="Kapitonov V.V."/>
            <person name="Ren Q."/>
            <person name="Ferris P."/>
            <person name="Lindquist E."/>
            <person name="Shapiro H."/>
            <person name="Lucas S.M."/>
            <person name="Grimwood J."/>
            <person name="Schmutz J."/>
            <person name="Cardol P."/>
            <person name="Cerutti H."/>
            <person name="Chanfreau G."/>
            <person name="Chen C.L."/>
            <person name="Cognat V."/>
            <person name="Croft M.T."/>
            <person name="Dent R."/>
            <person name="Dutcher S."/>
            <person name="Fernandez E."/>
            <person name="Fukuzawa H."/>
            <person name="Gonzalez-Ballester D."/>
            <person name="Gonzalez-Halphen D."/>
            <person name="Hallmann A."/>
            <person name="Hanikenne M."/>
            <person name="Hippler M."/>
            <person name="Inwood W."/>
            <person name="Jabbari K."/>
            <person name="Kalanon M."/>
            <person name="Kuras R."/>
            <person name="Lefebvre P.A."/>
            <person name="Lemaire S.D."/>
            <person name="Lobanov A.V."/>
            <person name="Lohr M."/>
            <person name="Manuell A."/>
            <person name="Meier I."/>
            <person name="Mets L."/>
            <person name="Mittag M."/>
            <person name="Mittelmeier T."/>
            <person name="Moroney J.V."/>
            <person name="Moseley J."/>
            <person name="Napoli C."/>
            <person name="Nedelcu A.M."/>
            <person name="Niyogi K."/>
            <person name="Novoselov S.V."/>
            <person name="Paulsen I.T."/>
            <person name="Pazour G."/>
            <person name="Purton S."/>
            <person name="Ral J.P."/>
            <person name="Riano-Pachon D.M."/>
            <person name="Riekhof W."/>
            <person name="Rymarquis L."/>
            <person name="Schroda M."/>
            <person name="Stern D."/>
            <person name="Umen J."/>
            <person name="Willows R."/>
            <person name="Wilson N."/>
            <person name="Zimmer S.L."/>
            <person name="Allmer J."/>
            <person name="Balk J."/>
            <person name="Bisova K."/>
            <person name="Chen C.J."/>
            <person name="Elias M."/>
            <person name="Gendler K."/>
            <person name="Hauser C."/>
            <person name="Lamb M.R."/>
            <person name="Ledford H."/>
            <person name="Long J.C."/>
            <person name="Minagawa J."/>
            <person name="Page M.D."/>
            <person name="Pan J."/>
            <person name="Pootakham W."/>
            <person name="Roje S."/>
            <person name="Rose A."/>
            <person name="Stahlberg E."/>
            <person name="Terauchi A.M."/>
            <person name="Yang P."/>
            <person name="Ball S."/>
            <person name="Bowler C."/>
            <person name="Dieckmann C.L."/>
            <person name="Gladyshev V.N."/>
            <person name="Green P."/>
            <person name="Jorgensen R."/>
            <person name="Mayfield S."/>
            <person name="Mueller-Roeber B."/>
            <person name="Rajamani S."/>
            <person name="Sayre R.T."/>
            <person name="Brokstein P."/>
            <person name="Dubchak I."/>
            <person name="Goodstein D."/>
            <person name="Hornick L."/>
            <person name="Huang Y.W."/>
            <person name="Jhaveri J."/>
            <person name="Luo Y."/>
            <person name="Martinez D."/>
            <person name="Ngau W.C."/>
            <person name="Otillar B."/>
            <person name="Poliakov A."/>
            <person name="Porter A."/>
            <person name="Szajkowski L."/>
            <person name="Werner G."/>
            <person name="Zhou K."/>
            <person name="Grigoriev I.V."/>
            <person name="Rokhsar D.S."/>
            <person name="Grossman A.R."/>
        </authorList>
    </citation>
    <scope>NUCLEOTIDE SEQUENCE [LARGE SCALE GENOMIC DNA]</scope>
    <source>
        <strain evidence="18">CC-503</strain>
    </source>
</reference>
<feature type="compositionally biased region" description="Basic and acidic residues" evidence="15">
    <location>
        <begin position="457"/>
        <end position="479"/>
    </location>
</feature>
<feature type="compositionally biased region" description="Low complexity" evidence="15">
    <location>
        <begin position="114"/>
        <end position="124"/>
    </location>
</feature>
<dbReference type="GO" id="GO:0045087">
    <property type="term" value="P:innate immune response"/>
    <property type="evidence" value="ECO:0007669"/>
    <property type="project" value="UniProtKB-KW"/>
</dbReference>
<dbReference type="InParanoid" id="A0A2K3D4K7"/>
<organism evidence="17 18">
    <name type="scientific">Chlamydomonas reinhardtii</name>
    <name type="common">Chlamydomonas smithii</name>
    <dbReference type="NCBI Taxonomy" id="3055"/>
    <lineage>
        <taxon>Eukaryota</taxon>
        <taxon>Viridiplantae</taxon>
        <taxon>Chlorophyta</taxon>
        <taxon>core chlorophytes</taxon>
        <taxon>Chlorophyceae</taxon>
        <taxon>CS clade</taxon>
        <taxon>Chlamydomonadales</taxon>
        <taxon>Chlamydomonadaceae</taxon>
        <taxon>Chlamydomonas</taxon>
    </lineage>
</organism>
<dbReference type="InterPro" id="IPR036020">
    <property type="entry name" value="WW_dom_sf"/>
</dbReference>
<evidence type="ECO:0000313" key="18">
    <source>
        <dbReference type="Proteomes" id="UP000006906"/>
    </source>
</evidence>
<comment type="subcellular location">
    <subcellularLocation>
        <location evidence="2">Cytoplasmic granule</location>
    </subcellularLocation>
    <subcellularLocation>
        <location evidence="1">Nucleus speckle</location>
    </subcellularLocation>
</comment>
<evidence type="ECO:0000256" key="11">
    <source>
        <dbReference type="ARBA" id="ARBA00023187"/>
    </source>
</evidence>
<feature type="compositionally biased region" description="Pro residues" evidence="15">
    <location>
        <begin position="154"/>
        <end position="197"/>
    </location>
</feature>
<keyword evidence="8" id="KW-0391">Immunity</keyword>
<dbReference type="PANTHER" id="PTHR21737:SF3">
    <property type="entry name" value="POLYGLUTAMINE-BINDING PROTEIN 1"/>
    <property type="match status" value="1"/>
</dbReference>
<dbReference type="Gene3D" id="3.40.30.10">
    <property type="entry name" value="Glutaredoxin"/>
    <property type="match status" value="1"/>
</dbReference>
<evidence type="ECO:0000256" key="6">
    <source>
        <dbReference type="ARBA" id="ARBA00022664"/>
    </source>
</evidence>
<keyword evidence="6" id="KW-0507">mRNA processing</keyword>
<keyword evidence="5" id="KW-0399">Innate immunity</keyword>
<dbReference type="GO" id="GO:0016607">
    <property type="term" value="C:nuclear speck"/>
    <property type="evidence" value="ECO:0007669"/>
    <property type="project" value="UniProtKB-SubCell"/>
</dbReference>
<dbReference type="GO" id="GO:0000380">
    <property type="term" value="P:alternative mRNA splicing, via spliceosome"/>
    <property type="evidence" value="ECO:0000318"/>
    <property type="project" value="GO_Central"/>
</dbReference>
<dbReference type="AlphaFoldDB" id="A0A2K3D4K7"/>
<evidence type="ECO:0000256" key="2">
    <source>
        <dbReference type="ARBA" id="ARBA00004463"/>
    </source>
</evidence>
<feature type="region of interest" description="Disordered" evidence="15">
    <location>
        <begin position="1"/>
        <end position="124"/>
    </location>
</feature>
<feature type="domain" description="WW" evidence="16">
    <location>
        <begin position="354"/>
        <end position="388"/>
    </location>
</feature>
<feature type="compositionally biased region" description="Low complexity" evidence="15">
    <location>
        <begin position="11"/>
        <end position="31"/>
    </location>
</feature>
<dbReference type="GO" id="GO:0016604">
    <property type="term" value="C:nuclear body"/>
    <property type="evidence" value="ECO:0000318"/>
    <property type="project" value="GO_Central"/>
</dbReference>
<feature type="compositionally biased region" description="Pro residues" evidence="15">
    <location>
        <begin position="291"/>
        <end position="301"/>
    </location>
</feature>